<reference evidence="1" key="1">
    <citation type="submission" date="2022-08" db="UniProtKB">
        <authorList>
            <consortium name="EnsemblMetazoa"/>
        </authorList>
    </citation>
    <scope>IDENTIFICATION</scope>
    <source>
        <strain evidence="1">05x7-T-G4-1.051#20</strain>
    </source>
</reference>
<dbReference type="Proteomes" id="UP000005408">
    <property type="component" value="Unassembled WGS sequence"/>
</dbReference>
<protein>
    <submittedName>
        <fullName evidence="1">Uncharacterized protein</fullName>
    </submittedName>
</protein>
<evidence type="ECO:0000313" key="2">
    <source>
        <dbReference type="Proteomes" id="UP000005408"/>
    </source>
</evidence>
<keyword evidence="2" id="KW-1185">Reference proteome</keyword>
<dbReference type="EnsemblMetazoa" id="G23171.4">
    <property type="protein sequence ID" value="G23171.4:cds"/>
    <property type="gene ID" value="G23171"/>
</dbReference>
<dbReference type="EnsemblMetazoa" id="G23171.5">
    <property type="protein sequence ID" value="G23171.5:cds"/>
    <property type="gene ID" value="G23171"/>
</dbReference>
<evidence type="ECO:0000313" key="1">
    <source>
        <dbReference type="EnsemblMetazoa" id="G23171.4:cds"/>
    </source>
</evidence>
<proteinExistence type="predicted"/>
<name>A0A8W8KEL4_MAGGI</name>
<sequence>RDSIKNKFDKGQTIYSTLRMCEEDPYAIRLIPTMRVCMKNGKWFTLDNRRLGVFRRLEEDGHITDVDVNVVSSDRLTARKFTATNGGVSIRIRQPRDDLDDFDEYDDDIMFDYVDYSNCFDDIW</sequence>
<accession>A0A8W8KEL4</accession>
<dbReference type="AlphaFoldDB" id="A0A8W8KEL4"/>
<organism evidence="1 2">
    <name type="scientific">Magallana gigas</name>
    <name type="common">Pacific oyster</name>
    <name type="synonym">Crassostrea gigas</name>
    <dbReference type="NCBI Taxonomy" id="29159"/>
    <lineage>
        <taxon>Eukaryota</taxon>
        <taxon>Metazoa</taxon>
        <taxon>Spiralia</taxon>
        <taxon>Lophotrochozoa</taxon>
        <taxon>Mollusca</taxon>
        <taxon>Bivalvia</taxon>
        <taxon>Autobranchia</taxon>
        <taxon>Pteriomorphia</taxon>
        <taxon>Ostreida</taxon>
        <taxon>Ostreoidea</taxon>
        <taxon>Ostreidae</taxon>
        <taxon>Magallana</taxon>
    </lineage>
</organism>